<dbReference type="GO" id="GO:0005886">
    <property type="term" value="C:plasma membrane"/>
    <property type="evidence" value="ECO:0007669"/>
    <property type="project" value="UniProtKB-SubCell"/>
</dbReference>
<reference evidence="13 14" key="1">
    <citation type="submission" date="2022-10" db="EMBL/GenBank/DDBJ databases">
        <title>The complete genomes of actinobacterial strains from the NBC collection.</title>
        <authorList>
            <person name="Joergensen T.S."/>
            <person name="Alvarez Arevalo M."/>
            <person name="Sterndorff E.B."/>
            <person name="Faurdal D."/>
            <person name="Vuksanovic O."/>
            <person name="Mourched A.-S."/>
            <person name="Charusanti P."/>
            <person name="Shaw S."/>
            <person name="Blin K."/>
            <person name="Weber T."/>
        </authorList>
    </citation>
    <scope>NUCLEOTIDE SEQUENCE [LARGE SCALE GENOMIC DNA]</scope>
    <source>
        <strain evidence="13 14">NBC_00319</strain>
    </source>
</reference>
<evidence type="ECO:0000256" key="9">
    <source>
        <dbReference type="ARBA" id="ARBA00030803"/>
    </source>
</evidence>
<feature type="compositionally biased region" description="Basic and acidic residues" evidence="10">
    <location>
        <begin position="113"/>
        <end position="128"/>
    </location>
</feature>
<evidence type="ECO:0000256" key="2">
    <source>
        <dbReference type="ARBA" id="ARBA00022475"/>
    </source>
</evidence>
<keyword evidence="14" id="KW-1185">Reference proteome</keyword>
<dbReference type="GO" id="GO:0016989">
    <property type="term" value="F:sigma factor antagonist activity"/>
    <property type="evidence" value="ECO:0007669"/>
    <property type="project" value="TreeGrafter"/>
</dbReference>
<evidence type="ECO:0000256" key="10">
    <source>
        <dbReference type="SAM" id="MobiDB-lite"/>
    </source>
</evidence>
<keyword evidence="5" id="KW-0805">Transcription regulation</keyword>
<feature type="region of interest" description="Disordered" evidence="10">
    <location>
        <begin position="111"/>
        <end position="130"/>
    </location>
</feature>
<name>A0AAU4JY59_9NOCA</name>
<evidence type="ECO:0000256" key="1">
    <source>
        <dbReference type="ARBA" id="ARBA00004162"/>
    </source>
</evidence>
<keyword evidence="6 11" id="KW-0472">Membrane</keyword>
<evidence type="ECO:0000256" key="3">
    <source>
        <dbReference type="ARBA" id="ARBA00022692"/>
    </source>
</evidence>
<feature type="domain" description="Anti-sigma K factor RskA C-terminal" evidence="12">
    <location>
        <begin position="141"/>
        <end position="284"/>
    </location>
</feature>
<feature type="transmembrane region" description="Helical" evidence="11">
    <location>
        <begin position="136"/>
        <end position="157"/>
    </location>
</feature>
<evidence type="ECO:0000313" key="14">
    <source>
        <dbReference type="Proteomes" id="UP001432128"/>
    </source>
</evidence>
<dbReference type="Gene3D" id="1.10.10.1320">
    <property type="entry name" value="Anti-sigma factor, zinc-finger domain"/>
    <property type="match status" value="1"/>
</dbReference>
<sequence length="291" mass="30431">MRPDRDPRELVDDLLELYAIDALDRSERASFEAALQAIDPERRVAAVIEIRRTHDAIARMAAEHTVVPPSAVRRSLLDAVSADRPGAVRPLRSVPADAAGPASRDIPALSVDEAPHADGPSHGDELAARRTRRRRLAMSVASAAAALLLVIGGVVIGRSSVSSPEPSSPAVAAGSVELEQLRSVMSAQDAEMHRTQLTGMPGTVVVASSRSMDTAVVLLDSAPVPANAQTYQLWLIGNTHAPKSAGLITDASASTPVIVHGLDQSRTVGMTMEPRGGSPQPTGDVLAAVSI</sequence>
<protein>
    <recommendedName>
        <fullName evidence="9">Regulator of SigK</fullName>
    </recommendedName>
    <alternativeName>
        <fullName evidence="8">Sigma-K anti-sigma factor RskA</fullName>
    </alternativeName>
</protein>
<evidence type="ECO:0000256" key="11">
    <source>
        <dbReference type="SAM" id="Phobius"/>
    </source>
</evidence>
<dbReference type="InterPro" id="IPR041916">
    <property type="entry name" value="Anti_sigma_zinc_sf"/>
</dbReference>
<dbReference type="KEGG" id="whr:OG579_13180"/>
<evidence type="ECO:0000259" key="12">
    <source>
        <dbReference type="Pfam" id="PF10099"/>
    </source>
</evidence>
<proteinExistence type="predicted"/>
<dbReference type="GO" id="GO:0006417">
    <property type="term" value="P:regulation of translation"/>
    <property type="evidence" value="ECO:0007669"/>
    <property type="project" value="TreeGrafter"/>
</dbReference>
<evidence type="ECO:0000256" key="7">
    <source>
        <dbReference type="ARBA" id="ARBA00023163"/>
    </source>
</evidence>
<dbReference type="EMBL" id="CP108021">
    <property type="protein sequence ID" value="WUM18690.1"/>
    <property type="molecule type" value="Genomic_DNA"/>
</dbReference>
<keyword evidence="7" id="KW-0804">Transcription</keyword>
<keyword evidence="3 11" id="KW-0812">Transmembrane</keyword>
<dbReference type="Proteomes" id="UP001432128">
    <property type="component" value="Chromosome"/>
</dbReference>
<keyword evidence="2" id="KW-1003">Cell membrane</keyword>
<evidence type="ECO:0000256" key="8">
    <source>
        <dbReference type="ARBA" id="ARBA00029829"/>
    </source>
</evidence>
<dbReference type="PANTHER" id="PTHR37461:SF1">
    <property type="entry name" value="ANTI-SIGMA-K FACTOR RSKA"/>
    <property type="match status" value="1"/>
</dbReference>
<gene>
    <name evidence="13" type="ORF">OG579_13180</name>
</gene>
<dbReference type="RefSeq" id="WP_328856288.1">
    <property type="nucleotide sequence ID" value="NZ_CP108021.1"/>
</dbReference>
<dbReference type="AlphaFoldDB" id="A0AAU4JY59"/>
<evidence type="ECO:0000313" key="13">
    <source>
        <dbReference type="EMBL" id="WUM18690.1"/>
    </source>
</evidence>
<dbReference type="InterPro" id="IPR051474">
    <property type="entry name" value="Anti-sigma-K/W_factor"/>
</dbReference>
<evidence type="ECO:0000256" key="5">
    <source>
        <dbReference type="ARBA" id="ARBA00023015"/>
    </source>
</evidence>
<dbReference type="InterPro" id="IPR018764">
    <property type="entry name" value="RskA_C"/>
</dbReference>
<comment type="subcellular location">
    <subcellularLocation>
        <location evidence="1">Cell membrane</location>
        <topology evidence="1">Single-pass membrane protein</topology>
    </subcellularLocation>
</comment>
<keyword evidence="4 11" id="KW-1133">Transmembrane helix</keyword>
<dbReference type="Pfam" id="PF10099">
    <property type="entry name" value="RskA_C"/>
    <property type="match status" value="1"/>
</dbReference>
<organism evidence="13 14">
    <name type="scientific">Williamsia herbipolensis</name>
    <dbReference type="NCBI Taxonomy" id="1603258"/>
    <lineage>
        <taxon>Bacteria</taxon>
        <taxon>Bacillati</taxon>
        <taxon>Actinomycetota</taxon>
        <taxon>Actinomycetes</taxon>
        <taxon>Mycobacteriales</taxon>
        <taxon>Nocardiaceae</taxon>
        <taxon>Williamsia</taxon>
    </lineage>
</organism>
<evidence type="ECO:0000256" key="4">
    <source>
        <dbReference type="ARBA" id="ARBA00022989"/>
    </source>
</evidence>
<evidence type="ECO:0000256" key="6">
    <source>
        <dbReference type="ARBA" id="ARBA00023136"/>
    </source>
</evidence>
<accession>A0AAU4JY59</accession>
<dbReference type="PANTHER" id="PTHR37461">
    <property type="entry name" value="ANTI-SIGMA-K FACTOR RSKA"/>
    <property type="match status" value="1"/>
</dbReference>